<dbReference type="Proteomes" id="UP000235484">
    <property type="component" value="Unassembled WGS sequence"/>
</dbReference>
<reference evidence="3" key="1">
    <citation type="submission" date="2015-10" db="EMBL/GenBank/DDBJ databases">
        <authorList>
            <person name="Crossman L.C."/>
        </authorList>
    </citation>
    <scope>NUCLEOTIDE SEQUENCE [LARGE SCALE GENOMIC DNA]</scope>
    <source>
        <strain evidence="3">20-2</strain>
    </source>
</reference>
<dbReference type="RefSeq" id="WP_180977160.1">
    <property type="nucleotide sequence ID" value="NZ_LN887674.1"/>
</dbReference>
<dbReference type="InterPro" id="IPR042070">
    <property type="entry name" value="PucR_C-HTH_sf"/>
</dbReference>
<dbReference type="Gene3D" id="1.10.10.2840">
    <property type="entry name" value="PucR C-terminal helix-turn-helix domain"/>
    <property type="match status" value="1"/>
</dbReference>
<protein>
    <recommendedName>
        <fullName evidence="1">PucR C-terminal helix-turn-helix domain-containing protein</fullName>
    </recommendedName>
</protein>
<dbReference type="InterPro" id="IPR025736">
    <property type="entry name" value="PucR_C-HTH_dom"/>
</dbReference>
<evidence type="ECO:0000313" key="3">
    <source>
        <dbReference type="Proteomes" id="UP000235484"/>
    </source>
</evidence>
<sequence length="464" mass="53563">MKLEHIVSKVAKDYYLTNSLRELDISQLNFKLAGSAFQIYQGNKMVSKIIISPKLLSNKQQSWICTTRTPEVLLNLLQKEIINYLGWENQLADALSYKHPVQRILQVIQAKITNSLLIFDSSLKLLGHSEGKGKPVPVDWLKTIKAEYIRVADNANEQLAQAVHSIREGNGKVYRFADFNQPFYLQKIGLRNSDHFYLVIVIVDRPNFEKDKSTIESVIDKISATVGLHNFPYQSQGNNLEGLLRDILVRPNISVSEIKNRLQFDPHQLKRPLSVLCIKAPTTNIQPLGTILTRFISFHYDDYNVYMVENSSLVITKTIMQELAPYLIRNKTSAGLSNSFTRLHQFNQFYQQAVKAIRLGKANMFNQYHDYIALDLLDHIRQDQSLNSYLSPQIQKLAKENSELFKTLKLFLLNHENKKQPALALQIHRSTLNYRLNKLEQEYEINYNAPREYLYVFLSCLLVG</sequence>
<dbReference type="PANTHER" id="PTHR33744">
    <property type="entry name" value="CARBOHYDRATE DIACID REGULATOR"/>
    <property type="match status" value="1"/>
</dbReference>
<organism evidence="2 3">
    <name type="scientific">Limosilactobacillus reuteri</name>
    <name type="common">Lactobacillus reuteri</name>
    <dbReference type="NCBI Taxonomy" id="1598"/>
    <lineage>
        <taxon>Bacteria</taxon>
        <taxon>Bacillati</taxon>
        <taxon>Bacillota</taxon>
        <taxon>Bacilli</taxon>
        <taxon>Lactobacillales</taxon>
        <taxon>Lactobacillaceae</taxon>
        <taxon>Limosilactobacillus</taxon>
    </lineage>
</organism>
<accession>A0A0U5FDL6</accession>
<gene>
    <name evidence="2" type="ORF">LRLP16767_LR202_01993</name>
</gene>
<dbReference type="EMBL" id="LN887674">
    <property type="protein sequence ID" value="CUR42259.1"/>
    <property type="molecule type" value="Genomic_DNA"/>
</dbReference>
<dbReference type="InterPro" id="IPR051448">
    <property type="entry name" value="CdaR-like_regulators"/>
</dbReference>
<feature type="domain" description="PucR C-terminal helix-turn-helix" evidence="1">
    <location>
        <begin position="404"/>
        <end position="461"/>
    </location>
</feature>
<name>A0A0U5FDL6_LIMRT</name>
<evidence type="ECO:0000259" key="1">
    <source>
        <dbReference type="Pfam" id="PF13556"/>
    </source>
</evidence>
<dbReference type="AlphaFoldDB" id="A0A0U5FDL6"/>
<proteinExistence type="predicted"/>
<dbReference type="Pfam" id="PF13556">
    <property type="entry name" value="HTH_30"/>
    <property type="match status" value="1"/>
</dbReference>
<evidence type="ECO:0000313" key="2">
    <source>
        <dbReference type="EMBL" id="CUR42259.1"/>
    </source>
</evidence>